<comment type="caution">
    <text evidence="2">The sequence shown here is derived from an EMBL/GenBank/DDBJ whole genome shotgun (WGS) entry which is preliminary data.</text>
</comment>
<dbReference type="Gene3D" id="1.10.10.10">
    <property type="entry name" value="Winged helix-like DNA-binding domain superfamily/Winged helix DNA-binding domain"/>
    <property type="match status" value="1"/>
</dbReference>
<dbReference type="Pfam" id="PF08279">
    <property type="entry name" value="HTH_11"/>
    <property type="match status" value="1"/>
</dbReference>
<dbReference type="InterPro" id="IPR011991">
    <property type="entry name" value="ArsR-like_HTH"/>
</dbReference>
<accession>A0ABT4CZN8</accession>
<dbReference type="RefSeq" id="WP_268040752.1">
    <property type="nucleotide sequence ID" value="NZ_JAPQER010000003.1"/>
</dbReference>
<dbReference type="InterPro" id="IPR013196">
    <property type="entry name" value="HTH_11"/>
</dbReference>
<feature type="domain" description="Helix-turn-helix type 11" evidence="1">
    <location>
        <begin position="7"/>
        <end position="58"/>
    </location>
</feature>
<dbReference type="InterPro" id="IPR051534">
    <property type="entry name" value="CBASS_pafABC_assoc_protein"/>
</dbReference>
<dbReference type="CDD" id="cd00090">
    <property type="entry name" value="HTH_ARSR"/>
    <property type="match status" value="1"/>
</dbReference>
<gene>
    <name evidence="2" type="ORF">OW763_08880</name>
</gene>
<dbReference type="InterPro" id="IPR036390">
    <property type="entry name" value="WH_DNA-bd_sf"/>
</dbReference>
<evidence type="ECO:0000259" key="1">
    <source>
        <dbReference type="Pfam" id="PF08279"/>
    </source>
</evidence>
<reference evidence="2" key="1">
    <citation type="submission" date="2022-12" db="EMBL/GenBank/DDBJ databases">
        <authorList>
            <person name="Wang J."/>
        </authorList>
    </citation>
    <scope>NUCLEOTIDE SEQUENCE</scope>
    <source>
        <strain evidence="2">HY-45-18</strain>
    </source>
</reference>
<dbReference type="PANTHER" id="PTHR34580">
    <property type="match status" value="1"/>
</dbReference>
<dbReference type="Proteomes" id="UP001078443">
    <property type="component" value="Unassembled WGS sequence"/>
</dbReference>
<dbReference type="EMBL" id="JAPQER010000003">
    <property type="protein sequence ID" value="MCY6484451.1"/>
    <property type="molecule type" value="Genomic_DNA"/>
</dbReference>
<dbReference type="PANTHER" id="PTHR34580:SF8">
    <property type="entry name" value="WYL DOMAIN-CONTAINING PROTEIN"/>
    <property type="match status" value="1"/>
</dbReference>
<dbReference type="SUPFAM" id="SSF46785">
    <property type="entry name" value="Winged helix' DNA-binding domain"/>
    <property type="match status" value="1"/>
</dbReference>
<dbReference type="InterPro" id="IPR036388">
    <property type="entry name" value="WH-like_DNA-bd_sf"/>
</dbReference>
<evidence type="ECO:0000313" key="2">
    <source>
        <dbReference type="EMBL" id="MCY6484451.1"/>
    </source>
</evidence>
<name>A0ABT4CZN8_9CLOT</name>
<sequence length="122" mass="14061">MSKLSHLLELIIMLQRKELTTASEIAEIFNVDKKTIYRYVEALKAANIPVESKKGRYGGFSINKDFYIKYPKLDSKELEALLMAAKMLTREKGFFYADELQSAVMKIKNTVVNNKDEFKDTV</sequence>
<protein>
    <submittedName>
        <fullName evidence="2">HTH domain-containing protein</fullName>
    </submittedName>
</protein>
<evidence type="ECO:0000313" key="3">
    <source>
        <dbReference type="Proteomes" id="UP001078443"/>
    </source>
</evidence>
<organism evidence="2 3">
    <name type="scientific">Clostridium aestuarii</name>
    <dbReference type="NCBI Taxonomy" id="338193"/>
    <lineage>
        <taxon>Bacteria</taxon>
        <taxon>Bacillati</taxon>
        <taxon>Bacillota</taxon>
        <taxon>Clostridia</taxon>
        <taxon>Eubacteriales</taxon>
        <taxon>Clostridiaceae</taxon>
        <taxon>Clostridium</taxon>
    </lineage>
</organism>
<proteinExistence type="predicted"/>
<keyword evidence="3" id="KW-1185">Reference proteome</keyword>